<dbReference type="Gene3D" id="2.160.20.80">
    <property type="entry name" value="E3 ubiquitin-protein ligase SopA"/>
    <property type="match status" value="1"/>
</dbReference>
<keyword evidence="2" id="KW-0812">Transmembrane</keyword>
<name>A0AAV8UZL5_9RHOD</name>
<protein>
    <submittedName>
        <fullName evidence="3">Uncharacterized protein</fullName>
    </submittedName>
</protein>
<reference evidence="3 4" key="1">
    <citation type="journal article" date="2023" name="Nat. Commun.">
        <title>Origin of minicircular mitochondrial genomes in red algae.</title>
        <authorList>
            <person name="Lee Y."/>
            <person name="Cho C.H."/>
            <person name="Lee Y.M."/>
            <person name="Park S.I."/>
            <person name="Yang J.H."/>
            <person name="West J.A."/>
            <person name="Bhattacharya D."/>
            <person name="Yoon H.S."/>
        </authorList>
    </citation>
    <scope>NUCLEOTIDE SEQUENCE [LARGE SCALE GENOMIC DNA]</scope>
    <source>
        <strain evidence="3 4">CCMP1338</strain>
        <tissue evidence="3">Whole cell</tissue>
    </source>
</reference>
<evidence type="ECO:0000256" key="2">
    <source>
        <dbReference type="SAM" id="Phobius"/>
    </source>
</evidence>
<feature type="compositionally biased region" description="Basic and acidic residues" evidence="1">
    <location>
        <begin position="161"/>
        <end position="174"/>
    </location>
</feature>
<feature type="region of interest" description="Disordered" evidence="1">
    <location>
        <begin position="447"/>
        <end position="482"/>
    </location>
</feature>
<organism evidence="3 4">
    <name type="scientific">Rhodosorus marinus</name>
    <dbReference type="NCBI Taxonomy" id="101924"/>
    <lineage>
        <taxon>Eukaryota</taxon>
        <taxon>Rhodophyta</taxon>
        <taxon>Stylonematophyceae</taxon>
        <taxon>Stylonematales</taxon>
        <taxon>Stylonemataceae</taxon>
        <taxon>Rhodosorus</taxon>
    </lineage>
</organism>
<feature type="region of interest" description="Disordered" evidence="1">
    <location>
        <begin position="224"/>
        <end position="255"/>
    </location>
</feature>
<comment type="caution">
    <text evidence="3">The sequence shown here is derived from an EMBL/GenBank/DDBJ whole genome shotgun (WGS) entry which is preliminary data.</text>
</comment>
<evidence type="ECO:0000313" key="4">
    <source>
        <dbReference type="Proteomes" id="UP001157974"/>
    </source>
</evidence>
<evidence type="ECO:0000313" key="3">
    <source>
        <dbReference type="EMBL" id="KAJ8906593.1"/>
    </source>
</evidence>
<dbReference type="Proteomes" id="UP001157974">
    <property type="component" value="Unassembled WGS sequence"/>
</dbReference>
<accession>A0AAV8UZL5</accession>
<feature type="transmembrane region" description="Helical" evidence="2">
    <location>
        <begin position="772"/>
        <end position="796"/>
    </location>
</feature>
<sequence>MVKSTPEISFSKGSETSLLSKGEPMTAWELKGVHRGVFSLVESNSGKLRKGHRVIPPKDVKKWFQHIIRFKRRNASALPAAAVEPTKARSVSETSKAFEVAESAKRVPTAAQQATPASSQAPTASQPASNAPTGAIVGGVLGAAALGGAGAAVVGNNLKSNHEAEDESPTKADDGAAPAEPVEAQEFSMAEEPIAVPEQDSGAVAAGVLGGAALAGTAAALVGSELKSEDEQENAGNAELEDTSASVEPVEAQESAAISISTEEPAQEMVGSQGLDAGIVGATGLAAGAAAAAAMTLEGDEDETAADQKADESSLPEASLEEAQLAGMQVSGDAGETLCGAAEGVAGVATATAAAATTLGGMSEQEESYVEEIVETYSTDADDDGAYDEEANNGEQVSNIESAPHAGQLSGEKAGSANVAAETSTIGGTALAAAAGVAAVGAIADERTSTEAEGGEPLDQVEEELTDESNNVSPNLKESGETAGAELNWSESANHAGDHDPAADLDSSAVGAVLAAGAAGFGAVAGVSLLADETPPEAEAEKEAPTGAESQGDKTLSEASGLDVEKSILEEGNANAVAGVLAGAGAGIAVSELTAEDTAGKHDTSAHDSSVVMEDTSAVMDDSPSPVQVEFAVEEKGIDTDSAPVIVGAAAAETAAADAGLDSLAEKFKKSREEIESINANGQGSMVQDESNIAADSAFAAVPVAAVAGAAVASEPAGKNLRTVVEYDTEDEIASEESARSGPPAIITASAVKSKTAKVPAASRKMGKVAGFFATIVCFAAGFGVIGLILIGHFAMTYNHLCHGSLIGHADRVAWKGDFDSYKLPELTDVQREKCFTEVEPADLDISGAGPSTVKDVVVSNVHFDADETAHRDTISHSILSDVTHHGTHQSNGRQILKSVVHSTTYEGQSRIEKLLVKNSMLYRTVFASGTIIHKPSILSSLIGRVSCMESAVISSPKIWKSTIRDVEISGRAALSRGSVKSSDIIDTRALGPMSIEGMSVSSSSVVGLAVGGDLTVDKTSISSSSVEKVYLLQSLFLSKSSISKCKINEFEVLDSTFLGKVAVSKSDVKNVVFKENLKLDEVAVSGTFLSEVFAKRSVQMKGVTIKDSALGLFTVGESATLSKLSMLRGTLLKSLFQGRVDAEGIVIVDSVVEDVLFGDISSFNSGTFKASKIKSVAFLGPVSFSNSKFKDVWFEDVTFGGPVSFDGTKFSSTTFANCVFKDAVDFGSADAKDTVFSKTLFEGNIEYEPSSGMHDLRLKPFDVLRPATVGGRPKKQISNGLEEMIRKSEAMLQEQ</sequence>
<feature type="region of interest" description="Disordered" evidence="1">
    <location>
        <begin position="534"/>
        <end position="559"/>
    </location>
</feature>
<feature type="region of interest" description="Disordered" evidence="1">
    <location>
        <begin position="161"/>
        <end position="182"/>
    </location>
</feature>
<dbReference type="InterPro" id="IPR001646">
    <property type="entry name" value="5peptide_repeat"/>
</dbReference>
<feature type="region of interest" description="Disordered" evidence="1">
    <location>
        <begin position="100"/>
        <end position="130"/>
    </location>
</feature>
<keyword evidence="2" id="KW-1133">Transmembrane helix</keyword>
<keyword evidence="2" id="KW-0472">Membrane</keyword>
<proteinExistence type="predicted"/>
<gene>
    <name evidence="3" type="ORF">NDN08_003086</name>
</gene>
<evidence type="ECO:0000256" key="1">
    <source>
        <dbReference type="SAM" id="MobiDB-lite"/>
    </source>
</evidence>
<feature type="region of interest" description="Disordered" evidence="1">
    <location>
        <begin position="296"/>
        <end position="319"/>
    </location>
</feature>
<keyword evidence="4" id="KW-1185">Reference proteome</keyword>
<feature type="transmembrane region" description="Helical" evidence="2">
    <location>
        <begin position="509"/>
        <end position="531"/>
    </location>
</feature>
<dbReference type="EMBL" id="JAMWBK010000003">
    <property type="protein sequence ID" value="KAJ8906593.1"/>
    <property type="molecule type" value="Genomic_DNA"/>
</dbReference>
<feature type="compositionally biased region" description="Acidic residues" evidence="1">
    <location>
        <begin position="453"/>
        <end position="467"/>
    </location>
</feature>
<feature type="compositionally biased region" description="Low complexity" evidence="1">
    <location>
        <begin position="109"/>
        <end position="130"/>
    </location>
</feature>
<dbReference type="Pfam" id="PF13576">
    <property type="entry name" value="Pentapeptide_3"/>
    <property type="match status" value="1"/>
</dbReference>